<evidence type="ECO:0000313" key="2">
    <source>
        <dbReference type="EMBL" id="QPG96018.1"/>
    </source>
</evidence>
<proteinExistence type="predicted"/>
<keyword evidence="3" id="KW-1185">Reference proteome</keyword>
<gene>
    <name evidence="2" type="ORF">C2857_002899</name>
</gene>
<dbReference type="OrthoDB" id="3682102at2759"/>
<reference evidence="2 3" key="1">
    <citation type="journal article" date="2018" name="PLoS Genet.">
        <title>Repeat elements organise 3D genome structure and mediate transcription in the filamentous fungus Epichloe festucae.</title>
        <authorList>
            <person name="Winter D.J."/>
            <person name="Ganley A.R.D."/>
            <person name="Young C.A."/>
            <person name="Liachko I."/>
            <person name="Schardl C.L."/>
            <person name="Dupont P.Y."/>
            <person name="Berry D."/>
            <person name="Ram A."/>
            <person name="Scott B."/>
            <person name="Cox M.P."/>
        </authorList>
    </citation>
    <scope>NUCLEOTIDE SEQUENCE [LARGE SCALE GENOMIC DNA]</scope>
    <source>
        <strain evidence="2 3">Fl1</strain>
    </source>
</reference>
<feature type="region of interest" description="Disordered" evidence="1">
    <location>
        <begin position="79"/>
        <end position="107"/>
    </location>
</feature>
<dbReference type="AlphaFoldDB" id="A0A7S9KNP0"/>
<dbReference type="Proteomes" id="UP000594364">
    <property type="component" value="Chromosome 2"/>
</dbReference>
<protein>
    <submittedName>
        <fullName evidence="2">Uncharacterized protein</fullName>
    </submittedName>
</protein>
<dbReference type="EMBL" id="CP031386">
    <property type="protein sequence ID" value="QPG96018.1"/>
    <property type="molecule type" value="Genomic_DNA"/>
</dbReference>
<name>A0A7S9KNP0_EPIFF</name>
<accession>A0A7S9KNP0</accession>
<evidence type="ECO:0000256" key="1">
    <source>
        <dbReference type="SAM" id="MobiDB-lite"/>
    </source>
</evidence>
<organism evidence="2 3">
    <name type="scientific">Epichloe festucae (strain Fl1)</name>
    <dbReference type="NCBI Taxonomy" id="877507"/>
    <lineage>
        <taxon>Eukaryota</taxon>
        <taxon>Fungi</taxon>
        <taxon>Dikarya</taxon>
        <taxon>Ascomycota</taxon>
        <taxon>Pezizomycotina</taxon>
        <taxon>Sordariomycetes</taxon>
        <taxon>Hypocreomycetidae</taxon>
        <taxon>Hypocreales</taxon>
        <taxon>Clavicipitaceae</taxon>
        <taxon>Epichloe</taxon>
    </lineage>
</organism>
<sequence>MSNAAAASSGIAETDAFLKAHPEVLVGRDALRKAEEEFGDDTFAIVNKPLGNVVLVQHFNPDTLERLFAVALVDDDKAEKHYKENNNDDEDDEDDEESCAGCGAGSGRARVDGPARFLYERMVTCSEGCPKAQVGRMWPA</sequence>
<evidence type="ECO:0000313" key="3">
    <source>
        <dbReference type="Proteomes" id="UP000594364"/>
    </source>
</evidence>
<feature type="compositionally biased region" description="Acidic residues" evidence="1">
    <location>
        <begin position="87"/>
        <end position="98"/>
    </location>
</feature>